<organism evidence="2 3">
    <name type="scientific">Plasmodium vivax India VII</name>
    <dbReference type="NCBI Taxonomy" id="1077284"/>
    <lineage>
        <taxon>Eukaryota</taxon>
        <taxon>Sar</taxon>
        <taxon>Alveolata</taxon>
        <taxon>Apicomplexa</taxon>
        <taxon>Aconoidasida</taxon>
        <taxon>Haemosporida</taxon>
        <taxon>Plasmodiidae</taxon>
        <taxon>Plasmodium</taxon>
        <taxon>Plasmodium (Plasmodium)</taxon>
    </lineage>
</organism>
<accession>A0A0J9UVM3</accession>
<feature type="compositionally biased region" description="Basic and acidic residues" evidence="1">
    <location>
        <begin position="98"/>
        <end position="112"/>
    </location>
</feature>
<feature type="region of interest" description="Disordered" evidence="1">
    <location>
        <begin position="86"/>
        <end position="120"/>
    </location>
</feature>
<dbReference type="AlphaFoldDB" id="A0A0J9UVM3"/>
<gene>
    <name evidence="2" type="ORF">PVIIG_01488</name>
</gene>
<evidence type="ECO:0000256" key="1">
    <source>
        <dbReference type="SAM" id="MobiDB-lite"/>
    </source>
</evidence>
<evidence type="ECO:0000313" key="3">
    <source>
        <dbReference type="Proteomes" id="UP000053562"/>
    </source>
</evidence>
<evidence type="ECO:0000313" key="2">
    <source>
        <dbReference type="EMBL" id="KMZ77518.1"/>
    </source>
</evidence>
<dbReference type="Proteomes" id="UP000053562">
    <property type="component" value="Unassembled WGS sequence"/>
</dbReference>
<sequence>MKEPTVHQQVRHSCVAKVPFLKNGESPHRLNIKDEVEKYERKKKNIKREMYKFMSSIRKGHKQRHPVNCHFDVFFRTAPPLVSISPVSKQSGGAIKGHSRELQKGCRTPKERNYKKKTSPCRGYPNEGDFKKHNFLWNPDGYQERGYHKYHHVFLKRKDLHCSSIFGEYSHGGGVPRWGDPGGIFPTCGGTLSGLTSPRNSLKFYLEKWDLHRQNRSGHQRGSSNCSSESTQIIDQFVKSIEGEHSGGKKKKENMGREKANFGAFPPEGTPLHGMAFPNLSTPAPHTVTTWKSKPHTGDHNASTVLSEYQQMLKGNKKMLSLLQRVMHQVEVTNGSSEVNRKIEKGISTYLGKVERMESKCREALKWDDFNKTRRLHRHFRANEMAMLRCVLNYIIDLMRHVKYECKDLRREMEREICEAERQFGAPREVVQREAVRL</sequence>
<name>A0A0J9UVM3_PLAVI</name>
<proteinExistence type="predicted"/>
<dbReference type="OrthoDB" id="380783at2759"/>
<dbReference type="EMBL" id="KQ234389">
    <property type="protein sequence ID" value="KMZ77518.1"/>
    <property type="molecule type" value="Genomic_DNA"/>
</dbReference>
<reference evidence="2 3" key="1">
    <citation type="submission" date="2011-08" db="EMBL/GenBank/DDBJ databases">
        <title>The Genome Sequence of Plasmodium vivax India VII.</title>
        <authorList>
            <consortium name="The Broad Institute Genome Sequencing Platform"/>
            <consortium name="The Broad Institute Genome Sequencing Center for Infectious Disease"/>
            <person name="Neafsey D."/>
            <person name="Carlton J."/>
            <person name="Barnwell J."/>
            <person name="Collins W."/>
            <person name="Escalante A."/>
            <person name="Mullikin J."/>
            <person name="Saul A."/>
            <person name="Guigo R."/>
            <person name="Camara F."/>
            <person name="Young S.K."/>
            <person name="Zeng Q."/>
            <person name="Gargeya S."/>
            <person name="Fitzgerald M."/>
            <person name="Haas B."/>
            <person name="Abouelleil A."/>
            <person name="Alvarado L."/>
            <person name="Arachchi H.M."/>
            <person name="Berlin A."/>
            <person name="Brown A."/>
            <person name="Chapman S.B."/>
            <person name="Chen Z."/>
            <person name="Dunbar C."/>
            <person name="Freedman E."/>
            <person name="Gearin G."/>
            <person name="Gellesch M."/>
            <person name="Goldberg J."/>
            <person name="Griggs A."/>
            <person name="Gujja S."/>
            <person name="Heiman D."/>
            <person name="Howarth C."/>
            <person name="Larson L."/>
            <person name="Lui A."/>
            <person name="MacDonald P.J.P."/>
            <person name="Montmayeur A."/>
            <person name="Murphy C."/>
            <person name="Neiman D."/>
            <person name="Pearson M."/>
            <person name="Priest M."/>
            <person name="Roberts A."/>
            <person name="Saif S."/>
            <person name="Shea T."/>
            <person name="Shenoy N."/>
            <person name="Sisk P."/>
            <person name="Stolte C."/>
            <person name="Sykes S."/>
            <person name="Wortman J."/>
            <person name="Nusbaum C."/>
            <person name="Birren B."/>
        </authorList>
    </citation>
    <scope>NUCLEOTIDE SEQUENCE [LARGE SCALE GENOMIC DNA]</scope>
    <source>
        <strain evidence="2 3">India VII</strain>
    </source>
</reference>
<protein>
    <submittedName>
        <fullName evidence="2">Uncharacterized protein</fullName>
    </submittedName>
</protein>